<keyword evidence="3" id="KW-1185">Reference proteome</keyword>
<organism evidence="2 3">
    <name type="scientific">Postia placenta MAD-698-R-SB12</name>
    <dbReference type="NCBI Taxonomy" id="670580"/>
    <lineage>
        <taxon>Eukaryota</taxon>
        <taxon>Fungi</taxon>
        <taxon>Dikarya</taxon>
        <taxon>Basidiomycota</taxon>
        <taxon>Agaricomycotina</taxon>
        <taxon>Agaricomycetes</taxon>
        <taxon>Polyporales</taxon>
        <taxon>Adustoporiaceae</taxon>
        <taxon>Rhodonia</taxon>
    </lineage>
</organism>
<feature type="compositionally biased region" description="Basic and acidic residues" evidence="1">
    <location>
        <begin position="140"/>
        <end position="152"/>
    </location>
</feature>
<accession>A0A1X6MH80</accession>
<evidence type="ECO:0000256" key="1">
    <source>
        <dbReference type="SAM" id="MobiDB-lite"/>
    </source>
</evidence>
<feature type="non-terminal residue" evidence="2">
    <location>
        <position position="1"/>
    </location>
</feature>
<evidence type="ECO:0000313" key="3">
    <source>
        <dbReference type="Proteomes" id="UP000194127"/>
    </source>
</evidence>
<dbReference type="RefSeq" id="XP_024332504.1">
    <property type="nucleotide sequence ID" value="XM_024487793.1"/>
</dbReference>
<reference evidence="2 3" key="1">
    <citation type="submission" date="2017-04" db="EMBL/GenBank/DDBJ databases">
        <title>Genome Sequence of the Model Brown-Rot Fungus Postia placenta SB12.</title>
        <authorList>
            <consortium name="DOE Joint Genome Institute"/>
            <person name="Gaskell J."/>
            <person name="Kersten P."/>
            <person name="Larrondo L.F."/>
            <person name="Canessa P."/>
            <person name="Martinez D."/>
            <person name="Hibbett D."/>
            <person name="Schmoll M."/>
            <person name="Kubicek C.P."/>
            <person name="Martinez A.T."/>
            <person name="Yadav J."/>
            <person name="Master E."/>
            <person name="Magnuson J.K."/>
            <person name="James T."/>
            <person name="Yaver D."/>
            <person name="Berka R."/>
            <person name="Labutti K."/>
            <person name="Lipzen A."/>
            <person name="Aerts A."/>
            <person name="Barry K."/>
            <person name="Henrissat B."/>
            <person name="Blanchette R."/>
            <person name="Grigoriev I."/>
            <person name="Cullen D."/>
        </authorList>
    </citation>
    <scope>NUCLEOTIDE SEQUENCE [LARGE SCALE GENOMIC DNA]</scope>
    <source>
        <strain evidence="2 3">MAD-698-R-SB12</strain>
    </source>
</reference>
<feature type="region of interest" description="Disordered" evidence="1">
    <location>
        <begin position="76"/>
        <end position="171"/>
    </location>
</feature>
<dbReference type="OrthoDB" id="10304989at2759"/>
<gene>
    <name evidence="2" type="ORF">POSPLADRAFT_1163758</name>
</gene>
<evidence type="ECO:0000313" key="2">
    <source>
        <dbReference type="EMBL" id="OSX55710.1"/>
    </source>
</evidence>
<dbReference type="Proteomes" id="UP000194127">
    <property type="component" value="Unassembled WGS sequence"/>
</dbReference>
<sequence length="171" mass="18710">LRQWAPGERESWARFLRSGEETGASLTPGRASQTARRATVQVGSVLPGRTRASRTSIVLRRRRWWRCRRLTCARRENGSGGISDGCAEEGRAVPGCSAADGGGRDKERGVAHHTMPLREAVERDATEREMARTSSTGAEDGGRRDRVIERARSTARCGDEEVAEDTACQDA</sequence>
<feature type="compositionally biased region" description="Basic and acidic residues" evidence="1">
    <location>
        <begin position="119"/>
        <end position="131"/>
    </location>
</feature>
<name>A0A1X6MH80_9APHY</name>
<dbReference type="AlphaFoldDB" id="A0A1X6MH80"/>
<proteinExistence type="predicted"/>
<dbReference type="GeneID" id="36332742"/>
<protein>
    <submittedName>
        <fullName evidence="2">Uncharacterized protein</fullName>
    </submittedName>
</protein>
<dbReference type="EMBL" id="KZ111086">
    <property type="protein sequence ID" value="OSX55710.1"/>
    <property type="molecule type" value="Genomic_DNA"/>
</dbReference>